<evidence type="ECO:0000313" key="2">
    <source>
        <dbReference type="EMBL" id="SHI62069.1"/>
    </source>
</evidence>
<evidence type="ECO:0000313" key="3">
    <source>
        <dbReference type="Proteomes" id="UP000184387"/>
    </source>
</evidence>
<gene>
    <name evidence="2" type="ORF">SAMN02745194_00751</name>
</gene>
<dbReference type="EMBL" id="FQZF01000003">
    <property type="protein sequence ID" value="SHI62069.1"/>
    <property type="molecule type" value="Genomic_DNA"/>
</dbReference>
<dbReference type="Pfam" id="PF04909">
    <property type="entry name" value="Amidohydro_2"/>
    <property type="match status" value="1"/>
</dbReference>
<reference evidence="2 3" key="1">
    <citation type="submission" date="2016-11" db="EMBL/GenBank/DDBJ databases">
        <authorList>
            <person name="Jaros S."/>
            <person name="Januszkiewicz K."/>
            <person name="Wedrychowicz H."/>
        </authorList>
    </citation>
    <scope>NUCLEOTIDE SEQUENCE [LARGE SCALE GENOMIC DNA]</scope>
    <source>
        <strain evidence="2 3">DSM 14916</strain>
    </source>
</reference>
<organism evidence="2 3">
    <name type="scientific">Muricoccus roseus</name>
    <dbReference type="NCBI Taxonomy" id="198092"/>
    <lineage>
        <taxon>Bacteria</taxon>
        <taxon>Pseudomonadati</taxon>
        <taxon>Pseudomonadota</taxon>
        <taxon>Alphaproteobacteria</taxon>
        <taxon>Acetobacterales</taxon>
        <taxon>Roseomonadaceae</taxon>
        <taxon>Muricoccus</taxon>
    </lineage>
</organism>
<dbReference type="InterPro" id="IPR006680">
    <property type="entry name" value="Amidohydro-rel"/>
</dbReference>
<dbReference type="STRING" id="198092.SAMN02745194_00751"/>
<accession>A0A1M6CM95</accession>
<sequence length="264" mass="27759">MSDPLPPRIVDTHHHIYDPRIPPHPGTRPPPDAPLSAYTALRQRLGITHHVLVQPSSYGFDNALHLAARAEAPGISRVVAVLPPDTDPAEARRLGAAGGVGLRANLSHPVPLGPGDVPALGRLCADQGWHLQIFAAADLLAELAPALRALPCPLVLDHFAMLPPASFAAHPAWPVVAELLAAGRAWVKLSSPYALPLGDPAPLIRALAEAGASQLLWGTNWPHPNSGQPQDEAALREAALAPLTAPQRAAALWANPARLYGFAA</sequence>
<dbReference type="InterPro" id="IPR052358">
    <property type="entry name" value="Aro_Compnd_Degr_Hydrolases"/>
</dbReference>
<dbReference type="Gene3D" id="3.20.20.140">
    <property type="entry name" value="Metal-dependent hydrolases"/>
    <property type="match status" value="1"/>
</dbReference>
<dbReference type="InterPro" id="IPR032466">
    <property type="entry name" value="Metal_Hydrolase"/>
</dbReference>
<keyword evidence="3" id="KW-1185">Reference proteome</keyword>
<dbReference type="GO" id="GO:0016787">
    <property type="term" value="F:hydrolase activity"/>
    <property type="evidence" value="ECO:0007669"/>
    <property type="project" value="UniProtKB-KW"/>
</dbReference>
<proteinExistence type="predicted"/>
<dbReference type="SUPFAM" id="SSF51556">
    <property type="entry name" value="Metallo-dependent hydrolases"/>
    <property type="match status" value="1"/>
</dbReference>
<dbReference type="PANTHER" id="PTHR35563:SF2">
    <property type="entry name" value="BARREL METAL-DEPENDENT HYDROLASE, PUTATIVE (AFU_ORTHOLOGUE AFUA_1G16240)-RELATED"/>
    <property type="match status" value="1"/>
</dbReference>
<dbReference type="Proteomes" id="UP000184387">
    <property type="component" value="Unassembled WGS sequence"/>
</dbReference>
<keyword evidence="2" id="KW-0378">Hydrolase</keyword>
<evidence type="ECO:0000259" key="1">
    <source>
        <dbReference type="Pfam" id="PF04909"/>
    </source>
</evidence>
<name>A0A1M6CM95_9PROT</name>
<dbReference type="RefSeq" id="WP_175562547.1">
    <property type="nucleotide sequence ID" value="NZ_FQZF01000003.1"/>
</dbReference>
<feature type="domain" description="Amidohydrolase-related" evidence="1">
    <location>
        <begin position="10"/>
        <end position="262"/>
    </location>
</feature>
<protein>
    <submittedName>
        <fullName evidence="2">Predicted metal-dependent hydrolase, TIM-barrel fold</fullName>
    </submittedName>
</protein>
<dbReference type="AlphaFoldDB" id="A0A1M6CM95"/>
<dbReference type="PANTHER" id="PTHR35563">
    <property type="entry name" value="BARREL METAL-DEPENDENT HYDROLASE, PUTATIVE (AFU_ORTHOLOGUE AFUA_1G16240)-RELATED"/>
    <property type="match status" value="1"/>
</dbReference>